<keyword evidence="3" id="KW-1185">Reference proteome</keyword>
<reference evidence="2 3" key="1">
    <citation type="submission" date="2024-02" db="EMBL/GenBank/DDBJ databases">
        <authorList>
            <person name="Vignale AGUSTIN F."/>
            <person name="Sosa J E."/>
            <person name="Modenutti C."/>
        </authorList>
    </citation>
    <scope>NUCLEOTIDE SEQUENCE [LARGE SCALE GENOMIC DNA]</scope>
</reference>
<comment type="caution">
    <text evidence="2">The sequence shown here is derived from an EMBL/GenBank/DDBJ whole genome shotgun (WGS) entry which is preliminary data.</text>
</comment>
<organism evidence="2 3">
    <name type="scientific">Ilex paraguariensis</name>
    <name type="common">yerba mate</name>
    <dbReference type="NCBI Taxonomy" id="185542"/>
    <lineage>
        <taxon>Eukaryota</taxon>
        <taxon>Viridiplantae</taxon>
        <taxon>Streptophyta</taxon>
        <taxon>Embryophyta</taxon>
        <taxon>Tracheophyta</taxon>
        <taxon>Spermatophyta</taxon>
        <taxon>Magnoliopsida</taxon>
        <taxon>eudicotyledons</taxon>
        <taxon>Gunneridae</taxon>
        <taxon>Pentapetalae</taxon>
        <taxon>asterids</taxon>
        <taxon>campanulids</taxon>
        <taxon>Aquifoliales</taxon>
        <taxon>Aquifoliaceae</taxon>
        <taxon>Ilex</taxon>
    </lineage>
</organism>
<accession>A0ABC8QKW4</accession>
<proteinExistence type="predicted"/>
<dbReference type="AlphaFoldDB" id="A0ABC8QKW4"/>
<evidence type="ECO:0000313" key="3">
    <source>
        <dbReference type="Proteomes" id="UP001642360"/>
    </source>
</evidence>
<dbReference type="Proteomes" id="UP001642360">
    <property type="component" value="Unassembled WGS sequence"/>
</dbReference>
<protein>
    <submittedName>
        <fullName evidence="2">Uncharacterized protein</fullName>
    </submittedName>
</protein>
<evidence type="ECO:0000256" key="1">
    <source>
        <dbReference type="SAM" id="MobiDB-lite"/>
    </source>
</evidence>
<gene>
    <name evidence="2" type="ORF">ILEXP_LOCUS140</name>
</gene>
<sequence length="85" mass="9218">KSCEAIPSKLHIPDETSSLPIPSVDSKLLLDHAPASADLLTDFETSVPPLEPPTSEVPAISPVISSPPRRADAEPEEHLTKKRWM</sequence>
<name>A0ABC8QKW4_9AQUA</name>
<dbReference type="EMBL" id="CAUOFW020000001">
    <property type="protein sequence ID" value="CAK9133265.1"/>
    <property type="molecule type" value="Genomic_DNA"/>
</dbReference>
<feature type="non-terminal residue" evidence="2">
    <location>
        <position position="1"/>
    </location>
</feature>
<evidence type="ECO:0000313" key="2">
    <source>
        <dbReference type="EMBL" id="CAK9133265.1"/>
    </source>
</evidence>
<feature type="compositionally biased region" description="Basic and acidic residues" evidence="1">
    <location>
        <begin position="69"/>
        <end position="79"/>
    </location>
</feature>
<feature type="region of interest" description="Disordered" evidence="1">
    <location>
        <begin position="45"/>
        <end position="85"/>
    </location>
</feature>
<feature type="compositionally biased region" description="Low complexity" evidence="1">
    <location>
        <begin position="57"/>
        <end position="68"/>
    </location>
</feature>